<feature type="transmembrane region" description="Helical" evidence="8">
    <location>
        <begin position="360"/>
        <end position="379"/>
    </location>
</feature>
<feature type="compositionally biased region" description="Low complexity" evidence="9">
    <location>
        <begin position="10"/>
        <end position="21"/>
    </location>
</feature>
<dbReference type="GO" id="GO:0022857">
    <property type="term" value="F:transmembrane transporter activity"/>
    <property type="evidence" value="ECO:0007669"/>
    <property type="project" value="UniProtKB-UniRule"/>
</dbReference>
<feature type="transmembrane region" description="Helical" evidence="8">
    <location>
        <begin position="322"/>
        <end position="340"/>
    </location>
</feature>
<evidence type="ECO:0000256" key="9">
    <source>
        <dbReference type="SAM" id="MobiDB-lite"/>
    </source>
</evidence>
<evidence type="ECO:0000256" key="2">
    <source>
        <dbReference type="ARBA" id="ARBA00004651"/>
    </source>
</evidence>
<proteinExistence type="inferred from homology"/>
<keyword evidence="11" id="KW-1185">Reference proteome</keyword>
<evidence type="ECO:0000256" key="4">
    <source>
        <dbReference type="ARBA" id="ARBA00015388"/>
    </source>
</evidence>
<dbReference type="AlphaFoldDB" id="A0A0F8AWX8"/>
<feature type="transmembrane region" description="Helical" evidence="8">
    <location>
        <begin position="190"/>
        <end position="209"/>
    </location>
</feature>
<dbReference type="OrthoDB" id="44736at2759"/>
<evidence type="ECO:0000256" key="5">
    <source>
        <dbReference type="ARBA" id="ARBA00022692"/>
    </source>
</evidence>
<dbReference type="Proteomes" id="UP000034841">
    <property type="component" value="Unassembled WGS sequence"/>
</dbReference>
<feature type="transmembrane region" description="Helical" evidence="8">
    <location>
        <begin position="164"/>
        <end position="184"/>
    </location>
</feature>
<gene>
    <name evidence="10" type="primary">PNS1</name>
    <name evidence="10" type="ORF">CFO_g5148</name>
</gene>
<evidence type="ECO:0000256" key="8">
    <source>
        <dbReference type="RuleBase" id="RU368066"/>
    </source>
</evidence>
<protein>
    <recommendedName>
        <fullName evidence="4 8">Protein PNS1</fullName>
    </recommendedName>
</protein>
<dbReference type="GO" id="GO:0005886">
    <property type="term" value="C:plasma membrane"/>
    <property type="evidence" value="ECO:0007669"/>
    <property type="project" value="UniProtKB-SubCell"/>
</dbReference>
<feature type="transmembrane region" description="Helical" evidence="8">
    <location>
        <begin position="230"/>
        <end position="260"/>
    </location>
</feature>
<sequence length="524" mass="58199">MSYNHGYAGYPPQQNGWQQPYQPNPPQPNCSSYPQQDYSQPAPGNYQQAPPPNGAPPAYSFYPPTNENKENYTFNDAFKLQQPKYNDIWAGILFLVAQGGFLAIAALALTSYTGTNRAGHGIYDGDSSFGLNTSTAILFAFCLGVAFVLGYLYINVARAFPKQFIWVTGILNIVLAIATGVYYLWAGTTYAGVVFLVFGVLQIIFFIGWRKRIPFSAFMLRTATDVAKGYGHVWMASFFGGLVGIAFGALFSATLVGLYVRYDKSSHSQLIGFIAYITFAMYWFTEWLKYTIHTTVSGVYASWYFSPRNFPKHATRSSLRRAVTYSFGSISLGSLITAIIQALRQLCSVVRSQAGADNNIGLWILFCCLDCILSCINWAADFINRFAFSHIALYGAPYIQAAKDTWNMIKQRGIDALVNDCLIGPVFSMGAMMVGYITALLAYLYLRYTDPVYNKGGDYTAVVMAYAFLIGFQVTNIFTTPISSGIDTIFVAAGWDPEVMRREHPELWGEMAQTYPEIMNGLHG</sequence>
<dbReference type="Pfam" id="PF04515">
    <property type="entry name" value="Choline_transpo"/>
    <property type="match status" value="1"/>
</dbReference>
<keyword evidence="7 8" id="KW-0472">Membrane</keyword>
<dbReference type="PANTHER" id="PTHR12385:SF4">
    <property type="entry name" value="PROTEIN PNS1"/>
    <property type="match status" value="1"/>
</dbReference>
<feature type="transmembrane region" description="Helical" evidence="8">
    <location>
        <begin position="422"/>
        <end position="446"/>
    </location>
</feature>
<evidence type="ECO:0000256" key="7">
    <source>
        <dbReference type="ARBA" id="ARBA00023136"/>
    </source>
</evidence>
<keyword evidence="6 8" id="KW-1133">Transmembrane helix</keyword>
<accession>A0A0F8AWX8</accession>
<dbReference type="EMBL" id="LBBL01000390">
    <property type="protein sequence ID" value="KKF92501.1"/>
    <property type="molecule type" value="Genomic_DNA"/>
</dbReference>
<comment type="caution">
    <text evidence="10">The sequence shown here is derived from an EMBL/GenBank/DDBJ whole genome shotgun (WGS) entry which is preliminary data.</text>
</comment>
<comment type="similarity">
    <text evidence="3 8">Belongs to the CTL (choline transporter-like) family.</text>
</comment>
<name>A0A0F8AWX8_CERFI</name>
<comment type="subcellular location">
    <subcellularLocation>
        <location evidence="2 8">Cell membrane</location>
        <topology evidence="2 8">Multi-pass membrane protein</topology>
    </subcellularLocation>
</comment>
<evidence type="ECO:0000256" key="1">
    <source>
        <dbReference type="ARBA" id="ARBA00002957"/>
    </source>
</evidence>
<evidence type="ECO:0000256" key="6">
    <source>
        <dbReference type="ARBA" id="ARBA00022989"/>
    </source>
</evidence>
<feature type="transmembrane region" description="Helical" evidence="8">
    <location>
        <begin position="129"/>
        <end position="152"/>
    </location>
</feature>
<evidence type="ECO:0000313" key="10">
    <source>
        <dbReference type="EMBL" id="KKF92501.1"/>
    </source>
</evidence>
<dbReference type="PANTHER" id="PTHR12385">
    <property type="entry name" value="CHOLINE TRANSPORTER-LIKE (SLC FAMILY 44)"/>
    <property type="match status" value="1"/>
</dbReference>
<comment type="function">
    <text evidence="1 8">Probably involved in transport through the plasma membrane.</text>
</comment>
<keyword evidence="5 8" id="KW-0812">Transmembrane</keyword>
<feature type="region of interest" description="Disordered" evidence="9">
    <location>
        <begin position="1"/>
        <end position="62"/>
    </location>
</feature>
<organism evidence="10 11">
    <name type="scientific">Ceratocystis fimbriata f. sp. platani</name>
    <dbReference type="NCBI Taxonomy" id="88771"/>
    <lineage>
        <taxon>Eukaryota</taxon>
        <taxon>Fungi</taxon>
        <taxon>Dikarya</taxon>
        <taxon>Ascomycota</taxon>
        <taxon>Pezizomycotina</taxon>
        <taxon>Sordariomycetes</taxon>
        <taxon>Hypocreomycetidae</taxon>
        <taxon>Microascales</taxon>
        <taxon>Ceratocystidaceae</taxon>
        <taxon>Ceratocystis</taxon>
    </lineage>
</organism>
<evidence type="ECO:0000313" key="11">
    <source>
        <dbReference type="Proteomes" id="UP000034841"/>
    </source>
</evidence>
<feature type="transmembrane region" description="Helical" evidence="8">
    <location>
        <begin position="266"/>
        <end position="284"/>
    </location>
</feature>
<dbReference type="InterPro" id="IPR007603">
    <property type="entry name" value="Choline_transptr-like"/>
</dbReference>
<feature type="transmembrane region" description="Helical" evidence="8">
    <location>
        <begin position="88"/>
        <end position="109"/>
    </location>
</feature>
<reference evidence="10 11" key="1">
    <citation type="submission" date="2015-04" db="EMBL/GenBank/DDBJ databases">
        <title>Genome sequence of Ceratocystis platani, a major pathogen of plane trees.</title>
        <authorList>
            <person name="Belbahri L."/>
        </authorList>
    </citation>
    <scope>NUCLEOTIDE SEQUENCE [LARGE SCALE GENOMIC DNA]</scope>
    <source>
        <strain evidence="10 11">CFO</strain>
    </source>
</reference>
<evidence type="ECO:0000256" key="3">
    <source>
        <dbReference type="ARBA" id="ARBA00007168"/>
    </source>
</evidence>
<feature type="transmembrane region" description="Helical" evidence="8">
    <location>
        <begin position="458"/>
        <end position="478"/>
    </location>
</feature>